<proteinExistence type="predicted"/>
<evidence type="ECO:0000259" key="3">
    <source>
        <dbReference type="PROSITE" id="PS50837"/>
    </source>
</evidence>
<dbReference type="Proteomes" id="UP000823399">
    <property type="component" value="Unassembled WGS sequence"/>
</dbReference>
<protein>
    <recommendedName>
        <fullName evidence="3">NACHT domain-containing protein</fullName>
    </recommendedName>
</protein>
<dbReference type="InterPro" id="IPR056125">
    <property type="entry name" value="DUF7708"/>
</dbReference>
<evidence type="ECO:0000313" key="4">
    <source>
        <dbReference type="EMBL" id="KAG2096528.1"/>
    </source>
</evidence>
<keyword evidence="5" id="KW-1185">Reference proteome</keyword>
<dbReference type="InterPro" id="IPR056884">
    <property type="entry name" value="NPHP3-like_N"/>
</dbReference>
<dbReference type="InterPro" id="IPR007111">
    <property type="entry name" value="NACHT_NTPase"/>
</dbReference>
<dbReference type="RefSeq" id="XP_041288251.1">
    <property type="nucleotide sequence ID" value="XM_041438602.1"/>
</dbReference>
<dbReference type="InterPro" id="IPR027417">
    <property type="entry name" value="P-loop_NTPase"/>
</dbReference>
<gene>
    <name evidence="4" type="ORF">F5147DRAFT_716479</name>
</gene>
<dbReference type="EMBL" id="JABBWM010000069">
    <property type="protein sequence ID" value="KAG2096528.1"/>
    <property type="molecule type" value="Genomic_DNA"/>
</dbReference>
<organism evidence="4 5">
    <name type="scientific">Suillus discolor</name>
    <dbReference type="NCBI Taxonomy" id="1912936"/>
    <lineage>
        <taxon>Eukaryota</taxon>
        <taxon>Fungi</taxon>
        <taxon>Dikarya</taxon>
        <taxon>Basidiomycota</taxon>
        <taxon>Agaricomycotina</taxon>
        <taxon>Agaricomycetes</taxon>
        <taxon>Agaricomycetidae</taxon>
        <taxon>Boletales</taxon>
        <taxon>Suillineae</taxon>
        <taxon>Suillaceae</taxon>
        <taxon>Suillus</taxon>
    </lineage>
</organism>
<feature type="compositionally biased region" description="Acidic residues" evidence="2">
    <location>
        <begin position="1119"/>
        <end position="1144"/>
    </location>
</feature>
<feature type="compositionally biased region" description="Acidic residues" evidence="2">
    <location>
        <begin position="1008"/>
        <end position="1028"/>
    </location>
</feature>
<dbReference type="PANTHER" id="PTHR10039">
    <property type="entry name" value="AMELOGENIN"/>
    <property type="match status" value="1"/>
</dbReference>
<dbReference type="OrthoDB" id="21416at2759"/>
<comment type="caution">
    <text evidence="4">The sequence shown here is derived from an EMBL/GenBank/DDBJ whole genome shotgun (WGS) entry which is preliminary data.</text>
</comment>
<dbReference type="Gene3D" id="3.40.50.300">
    <property type="entry name" value="P-loop containing nucleotide triphosphate hydrolases"/>
    <property type="match status" value="1"/>
</dbReference>
<evidence type="ECO:0000313" key="5">
    <source>
        <dbReference type="Proteomes" id="UP000823399"/>
    </source>
</evidence>
<name>A0A9P7JPS9_9AGAM</name>
<feature type="domain" description="NACHT" evidence="3">
    <location>
        <begin position="305"/>
        <end position="412"/>
    </location>
</feature>
<dbReference type="SUPFAM" id="SSF52540">
    <property type="entry name" value="P-loop containing nucleoside triphosphate hydrolases"/>
    <property type="match status" value="1"/>
</dbReference>
<dbReference type="Pfam" id="PF24883">
    <property type="entry name" value="NPHP3_N"/>
    <property type="match status" value="1"/>
</dbReference>
<evidence type="ECO:0000256" key="1">
    <source>
        <dbReference type="ARBA" id="ARBA00022737"/>
    </source>
</evidence>
<feature type="compositionally biased region" description="Acidic residues" evidence="2">
    <location>
        <begin position="1037"/>
        <end position="1077"/>
    </location>
</feature>
<dbReference type="PROSITE" id="PS50837">
    <property type="entry name" value="NACHT"/>
    <property type="match status" value="1"/>
</dbReference>
<feature type="region of interest" description="Disordered" evidence="2">
    <location>
        <begin position="999"/>
        <end position="1144"/>
    </location>
</feature>
<dbReference type="Pfam" id="PF24809">
    <property type="entry name" value="DUF7708"/>
    <property type="match status" value="1"/>
</dbReference>
<sequence>MRNICVNSHIHSTFMHQPDNTTSQEKTPFEQAWEEYRTTIKSSQTKKVKFIEKCSQFASEWRDPVIAINEAITEVENQNYQKQSQKVVSKYLLPFVDALEGFTGIVDALTTLDPIASIAWGCLKVALNSLGQCARLFENIHCELDSLGGHLKNITVYGDLYQKNADMQEVLCNAYINVIRFWYRVDKECTKSGLKFGTPFSTKKLGGIINDMHCDAEKIKDCAGRLGQQESREYRHVDEAAPRESDEAHKWDIVSDWLSSDSKSLNDLCFARQEENLRGRSQITCQWLFSHDKFLQWKNDPSSSPILWIHGPPGSGKSTLCSSAIESLAKRSGSNVVIYHFYDFAQHLSPQQTLSILARQLLEYRQRLQEIPDELQKLMHAPESPLGRAQKIINALIEGHSRIYFFLDGLDEETTMKSSWDNVVLVLRFLIKLADDYPTKVRVWCSSQRRDRIIKELQGRPSLDIDGYARSDLALYLSEEVSKLQWSSPSDQTCILETLRSRAECSFIWAKLMIDALEAGWSTARMEELLKGLPETLEKYYHRFFERMERSYRPLACKVFSLVIFARRPLRLEELTEAVWCLESEPHRELQHKAKPNVNSIRTIVQPFIEFINTNRTDDSCTEEQYTCRILHSTLRDFLVDHPNILCDNSSDLRISAEWPARACLRYLGQSRYSGLLVRQEGRWLDVEEDPVDCHPLLVYAAKYWDKHLDDVNIDIGSVESFITSPNFRTCIQVQSLWVEAQFSFFSRPDEGNGFNMYVRRVFPSWFARAQTGPGQKLWTDFRQFLHEWIYFLSCEQCGGEKTCEILPYIGQLDRIWFGALGPNNFLSQLEGRCTSFAFQTGLDSDAVRYVFDAVSEAGDKIMILRIQVLRPEARVNSTSILKCSCESWNLSKEQPPKLQNKQTIQLTASSCNWNLYAESVSDPALQAGRAVPAAFGADCQTLRIGTQLYRRADNGTFVAITTQYFLCDLRSIYVEEFTRQRQFLVLTSRAKISRRDLKVTRHKADGAGDEDPWVEGDELDEDSEDENSSIVIASDSEGDGLDEDPEDEDSSIETASDSEDESECGTESEDSGDESISEGSTDSSANFELEDDILPPWANHIGGEDTDTDNESRRSFDIEDCNDVSDHEEDLESSSEDDAIPSEVFDDNLFRNEEQHDWEGLSNKRAKKRKARATITVFDTQSCTRLFRLRQPIKCRLFASPPVFHPTKSLVVWPLADGNVLFVDYLVKTHFTRRLQPSTPYTGQVFMKIRFSECGEFLHIATLEAQRKTPELKKDSEPLPPIKLAVLVCTYRLSRRKTTRSPPQQIHRMKLALGQTTRLHVTKMPFTLTWTSKDLYFSCSGKLLQVYRIPLFGTTEEKAKENLQAVWTPRKPFFLPHSANNRAVYYFPPAENKSGKEQLPARILIGSDFTALRDIEPNEAEEDYNALLVKRVIDHSVGRRGEFHPPIGCYVDEDTNLGGWVESHARANILQDRGVGHLDPHMPVERFNPDDDCDLEPSIY</sequence>
<reference evidence="4" key="1">
    <citation type="journal article" date="2020" name="New Phytol.">
        <title>Comparative genomics reveals dynamic genome evolution in host specialist ectomycorrhizal fungi.</title>
        <authorList>
            <person name="Lofgren L.A."/>
            <person name="Nguyen N.H."/>
            <person name="Vilgalys R."/>
            <person name="Ruytinx J."/>
            <person name="Liao H.L."/>
            <person name="Branco S."/>
            <person name="Kuo A."/>
            <person name="LaButti K."/>
            <person name="Lipzen A."/>
            <person name="Andreopoulos W."/>
            <person name="Pangilinan J."/>
            <person name="Riley R."/>
            <person name="Hundley H."/>
            <person name="Na H."/>
            <person name="Barry K."/>
            <person name="Grigoriev I.V."/>
            <person name="Stajich J.E."/>
            <person name="Kennedy P.G."/>
        </authorList>
    </citation>
    <scope>NUCLEOTIDE SEQUENCE</scope>
    <source>
        <strain evidence="4">FC423</strain>
    </source>
</reference>
<evidence type="ECO:0000256" key="2">
    <source>
        <dbReference type="SAM" id="MobiDB-lite"/>
    </source>
</evidence>
<keyword evidence="1" id="KW-0677">Repeat</keyword>
<accession>A0A9P7JPS9</accession>
<dbReference type="PANTHER" id="PTHR10039:SF14">
    <property type="entry name" value="NACHT DOMAIN-CONTAINING PROTEIN"/>
    <property type="match status" value="1"/>
</dbReference>
<dbReference type="GeneID" id="64700861"/>